<evidence type="ECO:0000256" key="1">
    <source>
        <dbReference type="SAM" id="Phobius"/>
    </source>
</evidence>
<dbReference type="EMBL" id="BRXW01000021">
    <property type="protein sequence ID" value="GMI00288.1"/>
    <property type="molecule type" value="Genomic_DNA"/>
</dbReference>
<proteinExistence type="predicted"/>
<keyword evidence="1" id="KW-1133">Transmembrane helix</keyword>
<dbReference type="AlphaFoldDB" id="A0A9W7C124"/>
<accession>A0A9W7C124</accession>
<dbReference type="OrthoDB" id="231956at2759"/>
<keyword evidence="1" id="KW-0472">Membrane</keyword>
<comment type="caution">
    <text evidence="2">The sequence shown here is derived from an EMBL/GenBank/DDBJ whole genome shotgun (WGS) entry which is preliminary data.</text>
</comment>
<reference evidence="3" key="1">
    <citation type="journal article" date="2023" name="Commun. Biol.">
        <title>Genome analysis of Parmales, the sister group of diatoms, reveals the evolutionary specialization of diatoms from phago-mixotrophs to photoautotrophs.</title>
        <authorList>
            <person name="Ban H."/>
            <person name="Sato S."/>
            <person name="Yoshikawa S."/>
            <person name="Yamada K."/>
            <person name="Nakamura Y."/>
            <person name="Ichinomiya M."/>
            <person name="Sato N."/>
            <person name="Blanc-Mathieu R."/>
            <person name="Endo H."/>
            <person name="Kuwata A."/>
            <person name="Ogata H."/>
        </authorList>
    </citation>
    <scope>NUCLEOTIDE SEQUENCE [LARGE SCALE GENOMIC DNA]</scope>
    <source>
        <strain evidence="3">NIES 3700</strain>
    </source>
</reference>
<dbReference type="Proteomes" id="UP001165122">
    <property type="component" value="Unassembled WGS sequence"/>
</dbReference>
<gene>
    <name evidence="2" type="ORF">TrLO_g11347</name>
</gene>
<evidence type="ECO:0000313" key="2">
    <source>
        <dbReference type="EMBL" id="GMI00288.1"/>
    </source>
</evidence>
<evidence type="ECO:0000313" key="3">
    <source>
        <dbReference type="Proteomes" id="UP001165122"/>
    </source>
</evidence>
<keyword evidence="1" id="KW-0812">Transmembrane</keyword>
<organism evidence="2 3">
    <name type="scientific">Triparma laevis f. longispina</name>
    <dbReference type="NCBI Taxonomy" id="1714387"/>
    <lineage>
        <taxon>Eukaryota</taxon>
        <taxon>Sar</taxon>
        <taxon>Stramenopiles</taxon>
        <taxon>Ochrophyta</taxon>
        <taxon>Bolidophyceae</taxon>
        <taxon>Parmales</taxon>
        <taxon>Triparmaceae</taxon>
        <taxon>Triparma</taxon>
    </lineage>
</organism>
<protein>
    <submittedName>
        <fullName evidence="2">Uncharacterized protein</fullName>
    </submittedName>
</protein>
<feature type="transmembrane region" description="Helical" evidence="1">
    <location>
        <begin position="35"/>
        <end position="58"/>
    </location>
</feature>
<feature type="transmembrane region" description="Helical" evidence="1">
    <location>
        <begin position="78"/>
        <end position="99"/>
    </location>
</feature>
<sequence>MKGIFRFVVALVERFIGKLVVDFTMLIHLRGSSEVGGFCFLVSILTSLVSSFVSVHLYSTYYNLDEDNKLDADALQVILGSLCAVWIISLLAFISVVNWKYLRTFYNMDTGSEYNRKSFLSYKNDQEHLKAKILKVHSGVYAGWGEELLKPWTLKNWDRWEEERPAWFTDAWIECVPNEYIPYDFRVKYKKTKGRVEIRRRSSLAQVKTLLGVIEER</sequence>
<keyword evidence="3" id="KW-1185">Reference proteome</keyword>
<name>A0A9W7C124_9STRA</name>